<feature type="compositionally biased region" description="Basic and acidic residues" evidence="1">
    <location>
        <begin position="138"/>
        <end position="157"/>
    </location>
</feature>
<feature type="region of interest" description="Disordered" evidence="1">
    <location>
        <begin position="120"/>
        <end position="158"/>
    </location>
</feature>
<evidence type="ECO:0000313" key="2">
    <source>
        <dbReference type="EMBL" id="KJP87166.1"/>
    </source>
</evidence>
<dbReference type="SUPFAM" id="SSF50978">
    <property type="entry name" value="WD40 repeat-like"/>
    <property type="match status" value="1"/>
</dbReference>
<keyword evidence="3" id="KW-1185">Reference proteome</keyword>
<dbReference type="EMBL" id="KQ001679">
    <property type="protein sequence ID" value="KJP87166.1"/>
    <property type="molecule type" value="Genomic_DNA"/>
</dbReference>
<gene>
    <name evidence="2" type="ORF">AK88_03213</name>
</gene>
<proteinExistence type="predicted"/>
<feature type="compositionally biased region" description="Acidic residues" evidence="1">
    <location>
        <begin position="124"/>
        <end position="136"/>
    </location>
</feature>
<feature type="compositionally biased region" description="Basic and acidic residues" evidence="1">
    <location>
        <begin position="45"/>
        <end position="56"/>
    </location>
</feature>
<accession>A0A0D9QN94</accession>
<feature type="compositionally biased region" description="Basic and acidic residues" evidence="1">
    <location>
        <begin position="301"/>
        <end position="311"/>
    </location>
</feature>
<protein>
    <submittedName>
        <fullName evidence="2">Uncharacterized protein</fullName>
    </submittedName>
</protein>
<feature type="compositionally biased region" description="Basic and acidic residues" evidence="1">
    <location>
        <begin position="320"/>
        <end position="348"/>
    </location>
</feature>
<organism evidence="2 3">
    <name type="scientific">Plasmodium fragile</name>
    <dbReference type="NCBI Taxonomy" id="5857"/>
    <lineage>
        <taxon>Eukaryota</taxon>
        <taxon>Sar</taxon>
        <taxon>Alveolata</taxon>
        <taxon>Apicomplexa</taxon>
        <taxon>Aconoidasida</taxon>
        <taxon>Haemosporida</taxon>
        <taxon>Plasmodiidae</taxon>
        <taxon>Plasmodium</taxon>
        <taxon>Plasmodium (Plasmodium)</taxon>
    </lineage>
</organism>
<feature type="region of interest" description="Disordered" evidence="1">
    <location>
        <begin position="301"/>
        <end position="357"/>
    </location>
</feature>
<dbReference type="AlphaFoldDB" id="A0A0D9QN94"/>
<dbReference type="VEuPathDB" id="PlasmoDB:AK88_03213"/>
<dbReference type="InterPro" id="IPR036322">
    <property type="entry name" value="WD40_repeat_dom_sf"/>
</dbReference>
<evidence type="ECO:0000256" key="1">
    <source>
        <dbReference type="SAM" id="MobiDB-lite"/>
    </source>
</evidence>
<feature type="region of interest" description="Disordered" evidence="1">
    <location>
        <begin position="27"/>
        <end position="103"/>
    </location>
</feature>
<name>A0A0D9QN94_PLAFR</name>
<dbReference type="Proteomes" id="UP000054561">
    <property type="component" value="Unassembled WGS sequence"/>
</dbReference>
<dbReference type="GeneID" id="24268527"/>
<evidence type="ECO:0000313" key="3">
    <source>
        <dbReference type="Proteomes" id="UP000054561"/>
    </source>
</evidence>
<dbReference type="OMA" id="GHIICIN"/>
<dbReference type="OrthoDB" id="384658at2759"/>
<sequence>MQYIKSKTVVMQGSTDKLSKYNVAIKSSSTSLKKQLHTDVQGPRSNRDDPSDEERLTSGNAPRLKSSLKKKNSSLDGSTLEQMDSKREGVEGHSLGVSSSDALERPVKVATSKMGVMLEAGENAGDESSVDDDPNVDDASKDRDGNSGDEKSVDKLKAPAKSAIKKVSVFERLATTHTLSSSYRYSSPKLKKLHTENLQGALKGGGPKKAFSMRVDKNVTYTSFSPYNKARKMNAERKLNMISAKTQILKIAERFMSTDKIKSFQMVGRRNTQSFAKNGKPLSERSQVLGPLMPKKRAEELTKMEKSEKSIGRTPGDIPTYERRSSTKHGDLGKGNHVKETNEAETNKAENNVAEAKYSPQIEARKKNRATLTKNKKMVLRKTGLQQGLPLFENMLGVSHSGEVYSWDGYHWTRINIRYESFISLCTDKKGHIICINTDFHLGFLMNNRCFQQIDTHKETLFLKMAISGRNKMWAINLRGDLQKWNKYEWVQEKKAYGIAKLKSLAFDRNDQLWVLDEKNYFYIFNTQRKNWMLHSDTSKGGGKIEDFDFNESNFLVALTSDGVIKICKNGRWVVCGMLGQMKISSLHFLRKAQTIK</sequence>
<dbReference type="RefSeq" id="XP_012336257.1">
    <property type="nucleotide sequence ID" value="XM_012480834.1"/>
</dbReference>
<reference evidence="2 3" key="1">
    <citation type="submission" date="2014-03" db="EMBL/GenBank/DDBJ databases">
        <title>The Genome Sequence of Plasmodium fragile nilgiri.</title>
        <authorList>
            <consortium name="The Broad Institute Genomics Platform"/>
            <consortium name="The Broad Institute Genome Sequencing Center for Infectious Disease"/>
            <person name="Neafsey D."/>
            <person name="Duraisingh M."/>
            <person name="Young S.K."/>
            <person name="Zeng Q."/>
            <person name="Gargeya S."/>
            <person name="Abouelleil A."/>
            <person name="Alvarado L."/>
            <person name="Chapman S.B."/>
            <person name="Gainer-Dewar J."/>
            <person name="Goldberg J."/>
            <person name="Griggs A."/>
            <person name="Gujja S."/>
            <person name="Hansen M."/>
            <person name="Howarth C."/>
            <person name="Imamovic A."/>
            <person name="Larimer J."/>
            <person name="Pearson M."/>
            <person name="Poon T.W."/>
            <person name="Priest M."/>
            <person name="Roberts A."/>
            <person name="Saif S."/>
            <person name="Shea T."/>
            <person name="Sykes S."/>
            <person name="Wortman J."/>
            <person name="Nusbaum C."/>
            <person name="Birren B."/>
        </authorList>
    </citation>
    <scope>NUCLEOTIDE SEQUENCE [LARGE SCALE GENOMIC DNA]</scope>
    <source>
        <strain evidence="3">nilgiri</strain>
    </source>
</reference>